<comment type="caution">
    <text evidence="2">The sequence shown here is derived from an EMBL/GenBank/DDBJ whole genome shotgun (WGS) entry which is preliminary data.</text>
</comment>
<feature type="transmembrane region" description="Helical" evidence="1">
    <location>
        <begin position="114"/>
        <end position="130"/>
    </location>
</feature>
<feature type="transmembrane region" description="Helical" evidence="1">
    <location>
        <begin position="12"/>
        <end position="31"/>
    </location>
</feature>
<evidence type="ECO:0000256" key="1">
    <source>
        <dbReference type="SAM" id="Phobius"/>
    </source>
</evidence>
<feature type="transmembrane region" description="Helical" evidence="1">
    <location>
        <begin position="181"/>
        <end position="205"/>
    </location>
</feature>
<keyword evidence="1" id="KW-0472">Membrane</keyword>
<evidence type="ECO:0000313" key="2">
    <source>
        <dbReference type="EMBL" id="OGZ06137.1"/>
    </source>
</evidence>
<proteinExistence type="predicted"/>
<feature type="transmembrane region" description="Helical" evidence="1">
    <location>
        <begin position="92"/>
        <end position="108"/>
    </location>
</feature>
<feature type="transmembrane region" description="Helical" evidence="1">
    <location>
        <begin position="240"/>
        <end position="259"/>
    </location>
</feature>
<feature type="transmembrane region" description="Helical" evidence="1">
    <location>
        <begin position="142"/>
        <end position="161"/>
    </location>
</feature>
<evidence type="ECO:0000313" key="3">
    <source>
        <dbReference type="Proteomes" id="UP000177122"/>
    </source>
</evidence>
<gene>
    <name evidence="2" type="ORF">A2845_01840</name>
</gene>
<feature type="transmembrane region" description="Helical" evidence="1">
    <location>
        <begin position="61"/>
        <end position="80"/>
    </location>
</feature>
<keyword evidence="1" id="KW-1133">Transmembrane helix</keyword>
<name>A0A1G2CXZ4_9BACT</name>
<keyword evidence="1" id="KW-0812">Transmembrane</keyword>
<feature type="transmembrane region" description="Helical" evidence="1">
    <location>
        <begin position="317"/>
        <end position="336"/>
    </location>
</feature>
<feature type="transmembrane region" description="Helical" evidence="1">
    <location>
        <begin position="38"/>
        <end position="55"/>
    </location>
</feature>
<reference evidence="2 3" key="1">
    <citation type="journal article" date="2016" name="Nat. Commun.">
        <title>Thousands of microbial genomes shed light on interconnected biogeochemical processes in an aquifer system.</title>
        <authorList>
            <person name="Anantharaman K."/>
            <person name="Brown C.T."/>
            <person name="Hug L.A."/>
            <person name="Sharon I."/>
            <person name="Castelle C.J."/>
            <person name="Probst A.J."/>
            <person name="Thomas B.C."/>
            <person name="Singh A."/>
            <person name="Wilkins M.J."/>
            <person name="Karaoz U."/>
            <person name="Brodie E.L."/>
            <person name="Williams K.H."/>
            <person name="Hubbard S.S."/>
            <person name="Banfield J.F."/>
        </authorList>
    </citation>
    <scope>NUCLEOTIDE SEQUENCE [LARGE SCALE GENOMIC DNA]</scope>
</reference>
<accession>A0A1G2CXZ4</accession>
<dbReference type="AlphaFoldDB" id="A0A1G2CXZ4"/>
<organism evidence="2 3">
    <name type="scientific">Candidatus Lloydbacteria bacterium RIFCSPHIGHO2_01_FULL_49_22</name>
    <dbReference type="NCBI Taxonomy" id="1798658"/>
    <lineage>
        <taxon>Bacteria</taxon>
        <taxon>Candidatus Lloydiibacteriota</taxon>
    </lineage>
</organism>
<dbReference type="EMBL" id="MHLI01000005">
    <property type="protein sequence ID" value="OGZ06137.1"/>
    <property type="molecule type" value="Genomic_DNA"/>
</dbReference>
<sequence length="339" mass="38977">MNGFETGPVPPFALFLIGMMLQAFYLLFGRWEKGDLRMILYSFAGGLLGMMPGEHETDYDLPLHLFLSCVTASIFFVFNFRKRLLVRIDGQMLIVWNLLFFAILVNHYGLNWSILGAVAIFSLPTLVNGFSDIDRNFKWQVFFYVWFIVMVVAIGFTHFNLASMGVFNGSIGSTVSALELLFSGAAFFFLVINAWYVLYLVPIPLNKHQTMRSRMYDVHEQLHLLASGYMWNKDDIRTNLMLIVALPAFFVCNYLYQLVSEEMLISLSFVVMASLNRKTEQSSDEDYEQETDWKDRSEEISIWTTELVSTKVMHGVGVFWVVAMLVAIVLFNLSFIRSM</sequence>
<dbReference type="Proteomes" id="UP000177122">
    <property type="component" value="Unassembled WGS sequence"/>
</dbReference>
<protein>
    <submittedName>
        <fullName evidence="2">Uncharacterized protein</fullName>
    </submittedName>
</protein>